<dbReference type="AlphaFoldDB" id="A0A699VAE7"/>
<gene>
    <name evidence="1" type="ORF">Tci_904046</name>
</gene>
<comment type="caution">
    <text evidence="1">The sequence shown here is derived from an EMBL/GenBank/DDBJ whole genome shotgun (WGS) entry which is preliminary data.</text>
</comment>
<name>A0A699VAE7_TANCI</name>
<reference evidence="1" key="1">
    <citation type="journal article" date="2019" name="Sci. Rep.">
        <title>Draft genome of Tanacetum cinerariifolium, the natural source of mosquito coil.</title>
        <authorList>
            <person name="Yamashiro T."/>
            <person name="Shiraishi A."/>
            <person name="Satake H."/>
            <person name="Nakayama K."/>
        </authorList>
    </citation>
    <scope>NUCLEOTIDE SEQUENCE</scope>
</reference>
<evidence type="ECO:0000313" key="1">
    <source>
        <dbReference type="EMBL" id="GFD32077.1"/>
    </source>
</evidence>
<accession>A0A699VAE7</accession>
<proteinExistence type="predicted"/>
<organism evidence="1">
    <name type="scientific">Tanacetum cinerariifolium</name>
    <name type="common">Dalmatian daisy</name>
    <name type="synonym">Chrysanthemum cinerariifolium</name>
    <dbReference type="NCBI Taxonomy" id="118510"/>
    <lineage>
        <taxon>Eukaryota</taxon>
        <taxon>Viridiplantae</taxon>
        <taxon>Streptophyta</taxon>
        <taxon>Embryophyta</taxon>
        <taxon>Tracheophyta</taxon>
        <taxon>Spermatophyta</taxon>
        <taxon>Magnoliopsida</taxon>
        <taxon>eudicotyledons</taxon>
        <taxon>Gunneridae</taxon>
        <taxon>Pentapetalae</taxon>
        <taxon>asterids</taxon>
        <taxon>campanulids</taxon>
        <taxon>Asterales</taxon>
        <taxon>Asteraceae</taxon>
        <taxon>Asteroideae</taxon>
        <taxon>Anthemideae</taxon>
        <taxon>Anthemidinae</taxon>
        <taxon>Tanacetum</taxon>
    </lineage>
</organism>
<dbReference type="EMBL" id="BKCJ011420359">
    <property type="protein sequence ID" value="GFD32077.1"/>
    <property type="molecule type" value="Genomic_DNA"/>
</dbReference>
<sequence>MAEENLPAPTRSDEQLVPAKAHLPYRKRNLLVPNRRAVFTLNFDLLRYALEITPVDLANPFVSPLVGEIVMDFVNEIGYPDAIHFVSHMHVDP</sequence>
<protein>
    <submittedName>
        <fullName evidence="1">Uncharacterized protein</fullName>
    </submittedName>
</protein>